<evidence type="ECO:0000313" key="1">
    <source>
        <dbReference type="EMBL" id="KAA2214983.1"/>
    </source>
</evidence>
<dbReference type="OrthoDB" id="9814909at2"/>
<proteinExistence type="predicted"/>
<dbReference type="SUPFAM" id="SSF48576">
    <property type="entry name" value="Terpenoid synthases"/>
    <property type="match status" value="1"/>
</dbReference>
<dbReference type="Pfam" id="PF00494">
    <property type="entry name" value="SQS_PSY"/>
    <property type="match status" value="1"/>
</dbReference>
<evidence type="ECO:0000313" key="2">
    <source>
        <dbReference type="Proteomes" id="UP000322110"/>
    </source>
</evidence>
<name>A0A5B2TLJ3_9PROT</name>
<dbReference type="Gene3D" id="1.10.600.10">
    <property type="entry name" value="Farnesyl Diphosphate Synthase"/>
    <property type="match status" value="1"/>
</dbReference>
<keyword evidence="2" id="KW-1185">Reference proteome</keyword>
<evidence type="ECO:0008006" key="3">
    <source>
        <dbReference type="Google" id="ProtNLM"/>
    </source>
</evidence>
<dbReference type="InterPro" id="IPR002060">
    <property type="entry name" value="Squ/phyt_synthse"/>
</dbReference>
<accession>A0A5B2TLJ3</accession>
<dbReference type="RefSeq" id="WP_149810937.1">
    <property type="nucleotide sequence ID" value="NZ_VUKA01000001.1"/>
</dbReference>
<dbReference type="Proteomes" id="UP000322110">
    <property type="component" value="Unassembled WGS sequence"/>
</dbReference>
<dbReference type="EMBL" id="VUKA01000001">
    <property type="protein sequence ID" value="KAA2214983.1"/>
    <property type="molecule type" value="Genomic_DNA"/>
</dbReference>
<gene>
    <name evidence="1" type="ORF">F0Q34_04710</name>
</gene>
<dbReference type="AlphaFoldDB" id="A0A5B2TLJ3"/>
<comment type="caution">
    <text evidence="1">The sequence shown here is derived from an EMBL/GenBank/DDBJ whole genome shotgun (WGS) entry which is preliminary data.</text>
</comment>
<sequence>MADLSPIARIARQHDPDRFLCALFAPPAKRETQFLLIAFNHELARAREAASNPMAALIRLQWWRDTVEEARAGQPPRRHEVAGPLSEAITAGRLDPADLLGMVDAREVETEEEIPSRAALLAYLRGTAGGFAVAAGHALGAPADALPALQSLGAAYGLAGLLRSIPAQARRGRSLLPADLLGEHGLAPADAAHDPRQPGVAAVARQLAEEGEGLLRQGSIRLPRGTGAAALPAVLARRDLRRMASPGWNPGQPPPERGLGDRLAVMWAGWRG</sequence>
<protein>
    <recommendedName>
        <fullName evidence="3">Squalene/phytoene synthase family protein</fullName>
    </recommendedName>
</protein>
<reference evidence="1 2" key="1">
    <citation type="journal article" date="2015" name="Int. J. Syst. Evol. Microbiol.">
        <title>Roseomonas oryzae sp. nov., isolated from paddy rhizosphere soil.</title>
        <authorList>
            <person name="Ramaprasad E.V."/>
            <person name="Sasikala Ch."/>
            <person name="Ramana Ch.V."/>
        </authorList>
    </citation>
    <scope>NUCLEOTIDE SEQUENCE [LARGE SCALE GENOMIC DNA]</scope>
    <source>
        <strain evidence="1 2">KCTC 42542</strain>
    </source>
</reference>
<organism evidence="1 2">
    <name type="scientific">Teichococcus oryzae</name>
    <dbReference type="NCBI Taxonomy" id="1608942"/>
    <lineage>
        <taxon>Bacteria</taxon>
        <taxon>Pseudomonadati</taxon>
        <taxon>Pseudomonadota</taxon>
        <taxon>Alphaproteobacteria</taxon>
        <taxon>Acetobacterales</taxon>
        <taxon>Roseomonadaceae</taxon>
        <taxon>Roseomonas</taxon>
    </lineage>
</organism>
<dbReference type="InterPro" id="IPR008949">
    <property type="entry name" value="Isoprenoid_synthase_dom_sf"/>
</dbReference>